<dbReference type="AlphaFoldDB" id="A0A6S6QRT4"/>
<dbReference type="RefSeq" id="WP_184090299.1">
    <property type="nucleotide sequence ID" value="NZ_AP023367.1"/>
</dbReference>
<dbReference type="GO" id="GO:0016787">
    <property type="term" value="F:hydrolase activity"/>
    <property type="evidence" value="ECO:0007669"/>
    <property type="project" value="InterPro"/>
</dbReference>
<dbReference type="KEGG" id="acel:acsn021_08830"/>
<dbReference type="Gene3D" id="1.10.10.2520">
    <property type="entry name" value="Cell wall hydrolase SleB, domain 1"/>
    <property type="match status" value="1"/>
</dbReference>
<evidence type="ECO:0000256" key="2">
    <source>
        <dbReference type="SAM" id="SignalP"/>
    </source>
</evidence>
<evidence type="ECO:0000256" key="1">
    <source>
        <dbReference type="SAM" id="MobiDB-lite"/>
    </source>
</evidence>
<feature type="signal peptide" evidence="2">
    <location>
        <begin position="1"/>
        <end position="20"/>
    </location>
</feature>
<dbReference type="Proteomes" id="UP000515561">
    <property type="component" value="Chromosome"/>
</dbReference>
<evidence type="ECO:0000313" key="4">
    <source>
        <dbReference type="EMBL" id="BCJ93314.1"/>
    </source>
</evidence>
<feature type="domain" description="Cell wall hydrolase SleB" evidence="3">
    <location>
        <begin position="153"/>
        <end position="235"/>
    </location>
</feature>
<feature type="compositionally biased region" description="Low complexity" evidence="1">
    <location>
        <begin position="63"/>
        <end position="74"/>
    </location>
</feature>
<accession>A0A6S6QRT4</accession>
<feature type="chain" id="PRO_5043691741" description="Cell wall hydrolase SleB domain-containing protein" evidence="2">
    <location>
        <begin position="21"/>
        <end position="263"/>
    </location>
</feature>
<feature type="region of interest" description="Disordered" evidence="1">
    <location>
        <begin position="63"/>
        <end position="129"/>
    </location>
</feature>
<keyword evidence="2" id="KW-0732">Signal</keyword>
<evidence type="ECO:0000313" key="5">
    <source>
        <dbReference type="Proteomes" id="UP000515561"/>
    </source>
</evidence>
<evidence type="ECO:0000259" key="3">
    <source>
        <dbReference type="Pfam" id="PF07486"/>
    </source>
</evidence>
<reference evidence="4 5" key="1">
    <citation type="journal article" date="2016" name="Int. J. Syst. Evol. Microbiol.">
        <title>Descriptions of Anaerotaenia torta gen. nov., sp. nov. and Anaerocolumna cellulosilytica gen. nov., sp. nov. isolated from a methanogenic reactor of cattle waste.</title>
        <authorList>
            <person name="Uek A."/>
            <person name="Ohtaki Y."/>
            <person name="Kaku N."/>
            <person name="Ueki K."/>
        </authorList>
    </citation>
    <scope>NUCLEOTIDE SEQUENCE [LARGE SCALE GENOMIC DNA]</scope>
    <source>
        <strain evidence="4 5">SN021</strain>
    </source>
</reference>
<organism evidence="4 5">
    <name type="scientific">Anaerocolumna cellulosilytica</name>
    <dbReference type="NCBI Taxonomy" id="433286"/>
    <lineage>
        <taxon>Bacteria</taxon>
        <taxon>Bacillati</taxon>
        <taxon>Bacillota</taxon>
        <taxon>Clostridia</taxon>
        <taxon>Lachnospirales</taxon>
        <taxon>Lachnospiraceae</taxon>
        <taxon>Anaerocolumna</taxon>
    </lineage>
</organism>
<feature type="compositionally biased region" description="Basic and acidic residues" evidence="1">
    <location>
        <begin position="75"/>
        <end position="129"/>
    </location>
</feature>
<name>A0A6S6QRT4_9FIRM</name>
<gene>
    <name evidence="4" type="ORF">acsn021_08830</name>
</gene>
<proteinExistence type="predicted"/>
<sequence>MKFRRLLMCLFAGIALTSFANIYTYAAEEDNVVTEETIINNTTAEDTAAEQITPAETEIVTTEPTATPEPTPTEAVKEEEPAAKEEQVTEEAKEEVKEAANTEVKKETTKKTTTKKKAEAKTTETKKTAKEEVNYSEADLRLLSALIYSEANGESYNGKLAVAIVVMNRTKSKSFPDSVKGVIYQKYQFGPVTNGSLNRALNEYDNGKFTSTLEKECIKAAKEALSGTVSIQTNGKSKDFSKYLFFSGRLRGYTFSLGNHQFK</sequence>
<protein>
    <recommendedName>
        <fullName evidence="3">Cell wall hydrolase SleB domain-containing protein</fullName>
    </recommendedName>
</protein>
<dbReference type="InterPro" id="IPR042047">
    <property type="entry name" value="SleB_dom1"/>
</dbReference>
<keyword evidence="5" id="KW-1185">Reference proteome</keyword>
<dbReference type="EMBL" id="AP023367">
    <property type="protein sequence ID" value="BCJ93314.1"/>
    <property type="molecule type" value="Genomic_DNA"/>
</dbReference>
<dbReference type="InterPro" id="IPR011105">
    <property type="entry name" value="Cell_wall_hydrolase_SleB"/>
</dbReference>
<dbReference type="Pfam" id="PF07486">
    <property type="entry name" value="Hydrolase_2"/>
    <property type="match status" value="1"/>
</dbReference>